<protein>
    <recommendedName>
        <fullName evidence="15">G-protein coupled receptors family 1 profile domain-containing protein</fullName>
    </recommendedName>
</protein>
<dbReference type="GO" id="GO:0015075">
    <property type="term" value="F:monoatomic ion transmembrane transporter activity"/>
    <property type="evidence" value="ECO:0007669"/>
    <property type="project" value="UniProtKB-ARBA"/>
</dbReference>
<feature type="transmembrane region" description="Helical" evidence="14">
    <location>
        <begin position="630"/>
        <end position="651"/>
    </location>
</feature>
<feature type="transmembrane region" description="Helical" evidence="14">
    <location>
        <begin position="94"/>
        <end position="115"/>
    </location>
</feature>
<feature type="transmembrane region" description="Helical" evidence="14">
    <location>
        <begin position="235"/>
        <end position="254"/>
    </location>
</feature>
<proteinExistence type="inferred from homology"/>
<organism evidence="16 17">
    <name type="scientific">Magallana gigas</name>
    <name type="common">Pacific oyster</name>
    <name type="synonym">Crassostrea gigas</name>
    <dbReference type="NCBI Taxonomy" id="29159"/>
    <lineage>
        <taxon>Eukaryota</taxon>
        <taxon>Metazoa</taxon>
        <taxon>Spiralia</taxon>
        <taxon>Lophotrochozoa</taxon>
        <taxon>Mollusca</taxon>
        <taxon>Bivalvia</taxon>
        <taxon>Autobranchia</taxon>
        <taxon>Pteriomorphia</taxon>
        <taxon>Ostreida</taxon>
        <taxon>Ostreoidea</taxon>
        <taxon>Ostreidae</taxon>
        <taxon>Magallana</taxon>
    </lineage>
</organism>
<feature type="region of interest" description="Disordered" evidence="13">
    <location>
        <begin position="859"/>
        <end position="884"/>
    </location>
</feature>
<dbReference type="NCBIfam" id="TIGR00813">
    <property type="entry name" value="sss"/>
    <property type="match status" value="1"/>
</dbReference>
<name>A0A8W8N8K5_MAGGI</name>
<dbReference type="InterPro" id="IPR018212">
    <property type="entry name" value="Na/solute_symporter_CS"/>
</dbReference>
<evidence type="ECO:0000256" key="8">
    <source>
        <dbReference type="ARBA" id="ARBA00023065"/>
    </source>
</evidence>
<feature type="transmembrane region" description="Helical" evidence="14">
    <location>
        <begin position="275"/>
        <end position="293"/>
    </location>
</feature>
<comment type="catalytic activity">
    <reaction evidence="12">
        <text>iodide(out) + 2 Na(+)(out) = iodide(in) + 2 Na(+)(in)</text>
        <dbReference type="Rhea" id="RHEA:71207"/>
        <dbReference type="ChEBI" id="CHEBI:16382"/>
        <dbReference type="ChEBI" id="CHEBI:29101"/>
    </reaction>
</comment>
<keyword evidence="9 14" id="KW-0472">Membrane</keyword>
<feature type="transmembrane region" description="Helical" evidence="14">
    <location>
        <begin position="17"/>
        <end position="43"/>
    </location>
</feature>
<feature type="transmembrane region" description="Helical" evidence="14">
    <location>
        <begin position="560"/>
        <end position="585"/>
    </location>
</feature>
<keyword evidence="11" id="KW-0739">Sodium transport</keyword>
<dbReference type="CDD" id="cd00637">
    <property type="entry name" value="7tm_classA_rhodopsin-like"/>
    <property type="match status" value="1"/>
</dbReference>
<accession>A0A8W8N8K5</accession>
<evidence type="ECO:0000259" key="15">
    <source>
        <dbReference type="PROSITE" id="PS50262"/>
    </source>
</evidence>
<feature type="transmembrane region" description="Helical" evidence="14">
    <location>
        <begin position="380"/>
        <end position="399"/>
    </location>
</feature>
<feature type="transmembrane region" description="Helical" evidence="14">
    <location>
        <begin position="500"/>
        <end position="525"/>
    </location>
</feature>
<dbReference type="GO" id="GO:0098660">
    <property type="term" value="P:inorganic ion transmembrane transport"/>
    <property type="evidence" value="ECO:0007669"/>
    <property type="project" value="UniProtKB-ARBA"/>
</dbReference>
<feature type="transmembrane region" description="Helical" evidence="14">
    <location>
        <begin position="127"/>
        <end position="150"/>
    </location>
</feature>
<feature type="transmembrane region" description="Helical" evidence="14">
    <location>
        <begin position="461"/>
        <end position="479"/>
    </location>
</feature>
<evidence type="ECO:0000313" key="16">
    <source>
        <dbReference type="EnsemblMetazoa" id="G481.13:cds"/>
    </source>
</evidence>
<dbReference type="GO" id="GO:0006814">
    <property type="term" value="P:sodium ion transport"/>
    <property type="evidence" value="ECO:0007669"/>
    <property type="project" value="UniProtKB-KW"/>
</dbReference>
<dbReference type="GO" id="GO:0005886">
    <property type="term" value="C:plasma membrane"/>
    <property type="evidence" value="ECO:0007669"/>
    <property type="project" value="UniProtKB-SubCell"/>
</dbReference>
<feature type="domain" description="G-protein coupled receptors family 1 profile" evidence="15">
    <location>
        <begin position="34"/>
        <end position="167"/>
    </location>
</feature>
<feature type="transmembrane region" description="Helical" evidence="14">
    <location>
        <begin position="55"/>
        <end position="79"/>
    </location>
</feature>
<evidence type="ECO:0000256" key="1">
    <source>
        <dbReference type="ARBA" id="ARBA00004651"/>
    </source>
</evidence>
<dbReference type="PRINTS" id="PR00237">
    <property type="entry name" value="GPCRRHODOPSN"/>
</dbReference>
<dbReference type="PANTHER" id="PTHR42985:SF2">
    <property type="entry name" value="SODIUM-DEPENDENT MULTIVITAMIN TRANSPORTER"/>
    <property type="match status" value="1"/>
</dbReference>
<evidence type="ECO:0000256" key="14">
    <source>
        <dbReference type="SAM" id="Phobius"/>
    </source>
</evidence>
<evidence type="ECO:0000256" key="12">
    <source>
        <dbReference type="ARBA" id="ARBA00036099"/>
    </source>
</evidence>
<dbReference type="InterPro" id="IPR038377">
    <property type="entry name" value="Na/Glc_symporter_sf"/>
</dbReference>
<evidence type="ECO:0000256" key="11">
    <source>
        <dbReference type="ARBA" id="ARBA00023201"/>
    </source>
</evidence>
<evidence type="ECO:0000256" key="13">
    <source>
        <dbReference type="SAM" id="MobiDB-lite"/>
    </source>
</evidence>
<dbReference type="Pfam" id="PF00001">
    <property type="entry name" value="7tm_1"/>
    <property type="match status" value="1"/>
</dbReference>
<feature type="compositionally biased region" description="Polar residues" evidence="13">
    <location>
        <begin position="859"/>
        <end position="868"/>
    </location>
</feature>
<keyword evidence="7" id="KW-0915">Sodium</keyword>
<feature type="transmembrane region" description="Helical" evidence="14">
    <location>
        <begin position="411"/>
        <end position="429"/>
    </location>
</feature>
<feature type="transmembrane region" description="Helical" evidence="14">
    <location>
        <begin position="349"/>
        <end position="368"/>
    </location>
</feature>
<evidence type="ECO:0000256" key="7">
    <source>
        <dbReference type="ARBA" id="ARBA00023053"/>
    </source>
</evidence>
<keyword evidence="17" id="KW-1185">Reference proteome</keyword>
<keyword evidence="6 14" id="KW-1133">Transmembrane helix</keyword>
<dbReference type="InterPro" id="IPR001734">
    <property type="entry name" value="Na/solute_symporter"/>
</dbReference>
<feature type="transmembrane region" description="Helical" evidence="14">
    <location>
        <begin position="753"/>
        <end position="776"/>
    </location>
</feature>
<dbReference type="Pfam" id="PF00474">
    <property type="entry name" value="SSF"/>
    <property type="match status" value="1"/>
</dbReference>
<evidence type="ECO:0000256" key="2">
    <source>
        <dbReference type="ARBA" id="ARBA00006434"/>
    </source>
</evidence>
<dbReference type="PROSITE" id="PS00456">
    <property type="entry name" value="NA_SOLUT_SYMP_1"/>
    <property type="match status" value="1"/>
</dbReference>
<dbReference type="InterPro" id="IPR000276">
    <property type="entry name" value="GPCR_Rhodpsn"/>
</dbReference>
<dbReference type="InterPro" id="IPR017452">
    <property type="entry name" value="GPCR_Rhodpsn_7TM"/>
</dbReference>
<dbReference type="Proteomes" id="UP000005408">
    <property type="component" value="Unassembled WGS sequence"/>
</dbReference>
<evidence type="ECO:0000256" key="3">
    <source>
        <dbReference type="ARBA" id="ARBA00022448"/>
    </source>
</evidence>
<feature type="transmembrane region" description="Helical" evidence="14">
    <location>
        <begin position="663"/>
        <end position="684"/>
    </location>
</feature>
<dbReference type="SUPFAM" id="SSF81321">
    <property type="entry name" value="Family A G protein-coupled receptor-like"/>
    <property type="match status" value="1"/>
</dbReference>
<evidence type="ECO:0000256" key="10">
    <source>
        <dbReference type="ARBA" id="ARBA00023180"/>
    </source>
</evidence>
<dbReference type="CDD" id="cd11492">
    <property type="entry name" value="SLC5sbd_NIS-SMVT"/>
    <property type="match status" value="1"/>
</dbReference>
<dbReference type="PROSITE" id="PS50283">
    <property type="entry name" value="NA_SOLUT_SYMP_3"/>
    <property type="match status" value="1"/>
</dbReference>
<evidence type="ECO:0000256" key="9">
    <source>
        <dbReference type="ARBA" id="ARBA00023136"/>
    </source>
</evidence>
<keyword evidence="8" id="KW-0406">Ion transport</keyword>
<sequence>MTVLRTDPLLDTNPTLAIVYIVIVGIALLVGTCGNVLILRIFTVMGGINRSGKEFMMNLAIADLCVTAFADPLCIVGVVKGEYFFTDNIWMCELVAGMCATACSCAFLSLTLLSLSRYIYLCHKQLYYRLFGRVSCIVMCVGCWLMAFFYEVPKFFGWKSMPKAYRCTHQSLPVQVLCSFAGERDWGRGPENINNTLSVIQVIDTGVKCVTSKMSNEKLFSIQTGKITHFTEVDYVLFGLLLVISAGIGLFFAIKDRKHNNTKTFLMAGGEMSPFPVALSLLASFMSAITILGTPAEMYNYTTMYYWIGLSYLFVAFGAAHVFMPIFYQLRVRSAYEYLEHRFSRGVRTAGSMTFCVQMLLYMALVLYAPSLALNSVTGFTLWGSVISVGIVCTLYTTIGGMKAVLFTDSFQVGMMFAGLLAILIQGNIELGGFHEAWKKAEESGRVYFDDFSPDPKVRHSVWSLVIGGTFTWVAIYGVNQAQVQRYCTCPSLRKAQIAIWLNFPGLCLILYLCCLIGMVVYAFYSTCDPFSFNLVKTSDQLLPLFVMDVLGHLKGFPGLFVACLFSGALSTISSGLSALAAVVLEDVIKAYMFKDLSENAATNTSKGLAFVFGIICLGLTYVASLLGGVLQAALSLFGMIGGPLLGLFILGMMFPWANKWGAYTGLLLGLVFMFWIGVGAQIYPPHNPKSAINITGCNWNLTTPAPTPTPISSFNASTTAAAISSTTALLNPTTPTVVEETNVFQDLYALSYMWYSATAVLFVVVVGLIVSFLTGPQDPKELDPRLICPLFDILFPYLPEKIRKPLRFGVRHGEVKDKTKKGEGGVYADVNIDILNQEIQVDSNGKTKEIQVNGRKSMANQSIPNGTPNGGFVGDETEMVSRL</sequence>
<dbReference type="GO" id="GO:0004930">
    <property type="term" value="F:G protein-coupled receptor activity"/>
    <property type="evidence" value="ECO:0007669"/>
    <property type="project" value="InterPro"/>
</dbReference>
<evidence type="ECO:0000256" key="6">
    <source>
        <dbReference type="ARBA" id="ARBA00022989"/>
    </source>
</evidence>
<keyword evidence="4" id="KW-1003">Cell membrane</keyword>
<keyword evidence="10" id="KW-0325">Glycoprotein</keyword>
<dbReference type="GO" id="GO:0015293">
    <property type="term" value="F:symporter activity"/>
    <property type="evidence" value="ECO:0007669"/>
    <property type="project" value="TreeGrafter"/>
</dbReference>
<comment type="subcellular location">
    <subcellularLocation>
        <location evidence="1">Cell membrane</location>
        <topology evidence="1">Multi-pass membrane protein</topology>
    </subcellularLocation>
</comment>
<feature type="transmembrane region" description="Helical" evidence="14">
    <location>
        <begin position="305"/>
        <end position="328"/>
    </location>
</feature>
<evidence type="ECO:0000256" key="4">
    <source>
        <dbReference type="ARBA" id="ARBA00022475"/>
    </source>
</evidence>
<feature type="transmembrane region" description="Helical" evidence="14">
    <location>
        <begin position="606"/>
        <end position="624"/>
    </location>
</feature>
<comment type="similarity">
    <text evidence="2">Belongs to the sodium:solute symporter (SSF) (TC 2.A.21) family.</text>
</comment>
<dbReference type="PANTHER" id="PTHR42985">
    <property type="entry name" value="SODIUM-COUPLED MONOCARBOXYLATE TRANSPORTER"/>
    <property type="match status" value="1"/>
</dbReference>
<dbReference type="PROSITE" id="PS50262">
    <property type="entry name" value="G_PROTEIN_RECEP_F1_2"/>
    <property type="match status" value="1"/>
</dbReference>
<dbReference type="EnsemblMetazoa" id="G481.13">
    <property type="protein sequence ID" value="G481.13:cds"/>
    <property type="gene ID" value="G481"/>
</dbReference>
<keyword evidence="5 14" id="KW-0812">Transmembrane</keyword>
<keyword evidence="3" id="KW-0813">Transport</keyword>
<reference evidence="16" key="1">
    <citation type="submission" date="2022-08" db="UniProtKB">
        <authorList>
            <consortium name="EnsemblMetazoa"/>
        </authorList>
    </citation>
    <scope>IDENTIFICATION</scope>
    <source>
        <strain evidence="16">05x7-T-G4-1.051#20</strain>
    </source>
</reference>
<dbReference type="Gene3D" id="1.20.1730.10">
    <property type="entry name" value="Sodium/glucose cotransporter"/>
    <property type="match status" value="1"/>
</dbReference>
<evidence type="ECO:0000256" key="5">
    <source>
        <dbReference type="ARBA" id="ARBA00022692"/>
    </source>
</evidence>
<dbReference type="Gene3D" id="1.20.1070.10">
    <property type="entry name" value="Rhodopsin 7-helix transmembrane proteins"/>
    <property type="match status" value="1"/>
</dbReference>
<dbReference type="InterPro" id="IPR051163">
    <property type="entry name" value="Sodium:Solute_Symporter_SSF"/>
</dbReference>
<dbReference type="AlphaFoldDB" id="A0A8W8N8K5"/>
<evidence type="ECO:0000313" key="17">
    <source>
        <dbReference type="Proteomes" id="UP000005408"/>
    </source>
</evidence>